<evidence type="ECO:0000313" key="2">
    <source>
        <dbReference type="Proteomes" id="UP000199328"/>
    </source>
</evidence>
<name>A0A1G9FMF6_9RHOB</name>
<organism evidence="1 2">
    <name type="scientific">Meinhardsimonia xiamenensis</name>
    <dbReference type="NCBI Taxonomy" id="990712"/>
    <lineage>
        <taxon>Bacteria</taxon>
        <taxon>Pseudomonadati</taxon>
        <taxon>Pseudomonadota</taxon>
        <taxon>Alphaproteobacteria</taxon>
        <taxon>Rhodobacterales</taxon>
        <taxon>Paracoccaceae</taxon>
        <taxon>Meinhardsimonia</taxon>
    </lineage>
</organism>
<keyword evidence="2" id="KW-1185">Reference proteome</keyword>
<dbReference type="Pfam" id="PF07386">
    <property type="entry name" value="DUF1499"/>
    <property type="match status" value="1"/>
</dbReference>
<sequence length="152" mass="16074">MKLALVILLVAAVALMAYVRLAPSPPGRWHVDPLTAPLPGAGGVALRPGSPDGQTPVWPVPPAALLAAFAAHVEATTPRITRLAGSPEEGRITWIVRSRVFGFPDYVTVSAFPADGGAALAILSRLRFGRSDLGVNRARVKRWLEGFNPPPT</sequence>
<gene>
    <name evidence="1" type="ORF">SAMN05216257_105264</name>
</gene>
<proteinExistence type="predicted"/>
<evidence type="ECO:0000313" key="1">
    <source>
        <dbReference type="EMBL" id="SDK89535.1"/>
    </source>
</evidence>
<dbReference type="Proteomes" id="UP000199328">
    <property type="component" value="Unassembled WGS sequence"/>
</dbReference>
<dbReference type="EMBL" id="FNFV01000005">
    <property type="protein sequence ID" value="SDK89535.1"/>
    <property type="molecule type" value="Genomic_DNA"/>
</dbReference>
<accession>A0A1G9FMF6</accession>
<protein>
    <recommendedName>
        <fullName evidence="3">DUF1499 domain-containing protein</fullName>
    </recommendedName>
</protein>
<reference evidence="2" key="1">
    <citation type="submission" date="2016-10" db="EMBL/GenBank/DDBJ databases">
        <authorList>
            <person name="Varghese N."/>
            <person name="Submissions S."/>
        </authorList>
    </citation>
    <scope>NUCLEOTIDE SEQUENCE [LARGE SCALE GENOMIC DNA]</scope>
    <source>
        <strain evidence="2">CGMCC 1.10789</strain>
    </source>
</reference>
<evidence type="ECO:0008006" key="3">
    <source>
        <dbReference type="Google" id="ProtNLM"/>
    </source>
</evidence>
<dbReference type="OrthoDB" id="8479024at2"/>
<dbReference type="STRING" id="990712.SAMN05216257_105264"/>
<dbReference type="InterPro" id="IPR010865">
    <property type="entry name" value="DUF1499"/>
</dbReference>
<dbReference type="RefSeq" id="WP_092500839.1">
    <property type="nucleotide sequence ID" value="NZ_FNFV01000005.1"/>
</dbReference>
<dbReference type="AlphaFoldDB" id="A0A1G9FMF6"/>